<dbReference type="GO" id="GO:0006629">
    <property type="term" value="P:lipid metabolic process"/>
    <property type="evidence" value="ECO:0007669"/>
    <property type="project" value="InterPro"/>
</dbReference>
<comment type="caution">
    <text evidence="2">The sequence shown here is derived from an EMBL/GenBank/DDBJ whole genome shotgun (WGS) entry which is preliminary data.</text>
</comment>
<reference evidence="4 5" key="1">
    <citation type="journal article" date="2016" name="Front. Microbiol.">
        <title>Comprehensive Phylogenetic Analysis of Bovine Non-aureus Staphylococci Species Based on Whole-Genome Sequencing.</title>
        <authorList>
            <person name="Naushad S."/>
            <person name="Barkema H.W."/>
            <person name="Luby C."/>
            <person name="Condas L.A."/>
            <person name="Nobrega D.B."/>
            <person name="Carson D.A."/>
            <person name="De Buck J."/>
        </authorList>
    </citation>
    <scope>NUCLEOTIDE SEQUENCE [LARGE SCALE GENOMIC DNA]</scope>
    <source>
        <strain evidence="2 5">SNUC 105</strain>
        <strain evidence="3 4">SNUC 1363</strain>
    </source>
</reference>
<accession>A0AAX0ZHN9</accession>
<dbReference type="InterPro" id="IPR017946">
    <property type="entry name" value="PLC-like_Pdiesterase_TIM-brl"/>
</dbReference>
<dbReference type="Pfam" id="PF03009">
    <property type="entry name" value="GDPD"/>
    <property type="match status" value="1"/>
</dbReference>
<keyword evidence="4" id="KW-1185">Reference proteome</keyword>
<dbReference type="EMBL" id="PZAO01000016">
    <property type="protein sequence ID" value="PTG69393.1"/>
    <property type="molecule type" value="Genomic_DNA"/>
</dbReference>
<dbReference type="PANTHER" id="PTHR46211">
    <property type="entry name" value="GLYCEROPHOSPHORYL DIESTER PHOSPHODIESTERASE"/>
    <property type="match status" value="1"/>
</dbReference>
<evidence type="ECO:0000259" key="1">
    <source>
        <dbReference type="PROSITE" id="PS51704"/>
    </source>
</evidence>
<dbReference type="AlphaFoldDB" id="A0AAX0ZHN9"/>
<dbReference type="PANTHER" id="PTHR46211:SF1">
    <property type="entry name" value="GLYCEROPHOSPHODIESTER PHOSPHODIESTERASE, CYTOPLASMIC"/>
    <property type="match status" value="1"/>
</dbReference>
<proteinExistence type="predicted"/>
<dbReference type="RefSeq" id="WP_051604930.1">
    <property type="nucleotide sequence ID" value="NZ_CP133244.1"/>
</dbReference>
<name>A0AAX0ZHN9_STACR</name>
<dbReference type="GO" id="GO:0008081">
    <property type="term" value="F:phosphoric diester hydrolase activity"/>
    <property type="evidence" value="ECO:0007669"/>
    <property type="project" value="InterPro"/>
</dbReference>
<evidence type="ECO:0000313" key="5">
    <source>
        <dbReference type="Proteomes" id="UP000242144"/>
    </source>
</evidence>
<dbReference type="Gene3D" id="3.20.20.190">
    <property type="entry name" value="Phosphatidylinositol (PI) phosphodiesterase"/>
    <property type="match status" value="1"/>
</dbReference>
<protein>
    <submittedName>
        <fullName evidence="2">Glycerophosphodiester phosphodiesterase</fullName>
    </submittedName>
</protein>
<dbReference type="PROSITE" id="PS51704">
    <property type="entry name" value="GP_PDE"/>
    <property type="match status" value="1"/>
</dbReference>
<evidence type="ECO:0000313" key="3">
    <source>
        <dbReference type="EMBL" id="PTG69393.1"/>
    </source>
</evidence>
<sequence>MSNFITKFGSASQKRFNCKLFHIKTQTRDQHPYFQKPSPYILSHRGGAFERPEHTILAFDHSAKLGLTGFEIDIRLSKDRHIIVFHDADVDRTTNGSGRVAQHTLEELKRLDAGFHFKDINGKFPYRGHSKAKIVTLDELLTRYPNQLINIDIKDHPHTPEGEIAAERLYQTIIKHQAQQRVLVTSFHKAQIARFNQLQTNEIATGASQSEVTEGLLKFYIGLPHLYEGQALTFQMPLSHKGISLTSSRLIRWLNSRHIVPGYYGVNSIDLMVDLVEKGVHTIVTDRPTLAQQFLSRKLSKN</sequence>
<reference evidence="2" key="2">
    <citation type="submission" date="2018-03" db="EMBL/GenBank/DDBJ databases">
        <authorList>
            <person name="Naushad S."/>
        </authorList>
    </citation>
    <scope>NUCLEOTIDE SEQUENCE</scope>
    <source>
        <strain evidence="2">SNUC 105</strain>
        <strain evidence="3">SNUC 1363</strain>
    </source>
</reference>
<organism evidence="2 5">
    <name type="scientific">Staphylococcus chromogenes</name>
    <name type="common">Staphylococcus hyicus subsp. chromogenes</name>
    <dbReference type="NCBI Taxonomy" id="46126"/>
    <lineage>
        <taxon>Bacteria</taxon>
        <taxon>Bacillati</taxon>
        <taxon>Bacillota</taxon>
        <taxon>Bacilli</taxon>
        <taxon>Bacillales</taxon>
        <taxon>Staphylococcaceae</taxon>
        <taxon>Staphylococcus</taxon>
    </lineage>
</organism>
<evidence type="ECO:0000313" key="2">
    <source>
        <dbReference type="EMBL" id="PTG28548.1"/>
    </source>
</evidence>
<dbReference type="SUPFAM" id="SSF51695">
    <property type="entry name" value="PLC-like phosphodiesterases"/>
    <property type="match status" value="1"/>
</dbReference>
<feature type="domain" description="GP-PDE" evidence="1">
    <location>
        <begin position="39"/>
        <end position="295"/>
    </location>
</feature>
<dbReference type="Proteomes" id="UP000242008">
    <property type="component" value="Unassembled WGS sequence"/>
</dbReference>
<gene>
    <name evidence="2" type="ORF">BU638_02795</name>
    <name evidence="3" type="ORF">BU676_07650</name>
</gene>
<dbReference type="InterPro" id="IPR030395">
    <property type="entry name" value="GP_PDE_dom"/>
</dbReference>
<evidence type="ECO:0000313" key="4">
    <source>
        <dbReference type="Proteomes" id="UP000242008"/>
    </source>
</evidence>
<dbReference type="CDD" id="cd08561">
    <property type="entry name" value="GDPD_cytoplasmic_ScUgpQ2_like"/>
    <property type="match status" value="1"/>
</dbReference>
<dbReference type="Proteomes" id="UP000242144">
    <property type="component" value="Unassembled WGS sequence"/>
</dbReference>
<dbReference type="EMBL" id="PZCM01000002">
    <property type="protein sequence ID" value="PTG28548.1"/>
    <property type="molecule type" value="Genomic_DNA"/>
</dbReference>